<accession>A0A8C6KN09</accession>
<feature type="domain" description="Integrase catalytic" evidence="1">
    <location>
        <begin position="25"/>
        <end position="195"/>
    </location>
</feature>
<evidence type="ECO:0000313" key="2">
    <source>
        <dbReference type="Ensembl" id="ENSNFUP00015008244.1"/>
    </source>
</evidence>
<dbReference type="PANTHER" id="PTHR37984:SF15">
    <property type="entry name" value="INTEGRASE CATALYTIC DOMAIN-CONTAINING PROTEIN"/>
    <property type="match status" value="1"/>
</dbReference>
<protein>
    <recommendedName>
        <fullName evidence="1">Integrase catalytic domain-containing protein</fullName>
    </recommendedName>
</protein>
<dbReference type="PANTHER" id="PTHR37984">
    <property type="entry name" value="PROTEIN CBG26694"/>
    <property type="match status" value="1"/>
</dbReference>
<reference evidence="2" key="3">
    <citation type="submission" date="2025-09" db="UniProtKB">
        <authorList>
            <consortium name="Ensembl"/>
        </authorList>
    </citation>
    <scope>IDENTIFICATION</scope>
</reference>
<dbReference type="GO" id="GO:0015074">
    <property type="term" value="P:DNA integration"/>
    <property type="evidence" value="ECO:0007669"/>
    <property type="project" value="InterPro"/>
</dbReference>
<dbReference type="AlphaFoldDB" id="A0A8C6KN09"/>
<keyword evidence="3" id="KW-1185">Reference proteome</keyword>
<dbReference type="GeneTree" id="ENSGT01000000214408"/>
<sequence>SWTGYELHSVKMHGGTPRAPLEQSLTSRPFERIAVDSQGPLPETGLKNKYIMVVGDYFSKWTEAFPLHNQEAKTIARVLTEECVCRFGVPRSLHSDQGRNFESKLFQELCGLLQIHKTRTTPYHPQSDGLDNQLNWDSLLPYVMLAYRSSTNTSVTPYKVLFGREIVRPVDVMLNLDKGEAFASADEYVTRLKETLTTVVDAVKRHQCRASAQQKRAYDFRASCQFYSEGELVWDRFMVLERVTDVLYRLLPVEGDPESAIHFNRLKPCTSLPTVAALMAVGSRERAG</sequence>
<dbReference type="InterPro" id="IPR001584">
    <property type="entry name" value="Integrase_cat-core"/>
</dbReference>
<evidence type="ECO:0000313" key="3">
    <source>
        <dbReference type="Proteomes" id="UP000694548"/>
    </source>
</evidence>
<dbReference type="InterPro" id="IPR050951">
    <property type="entry name" value="Retrovirus_Pol_polyprotein"/>
</dbReference>
<dbReference type="InterPro" id="IPR012337">
    <property type="entry name" value="RNaseH-like_sf"/>
</dbReference>
<dbReference type="SUPFAM" id="SSF53098">
    <property type="entry name" value="Ribonuclease H-like"/>
    <property type="match status" value="1"/>
</dbReference>
<reference evidence="2" key="1">
    <citation type="submission" date="2014-08" db="EMBL/GenBank/DDBJ databases">
        <authorList>
            <person name="Senf B."/>
            <person name="Petzold A."/>
            <person name="Downie B.R."/>
            <person name="Koch P."/>
            <person name="Platzer M."/>
        </authorList>
    </citation>
    <scope>NUCLEOTIDE SEQUENCE [LARGE SCALE GENOMIC DNA]</scope>
    <source>
        <strain evidence="2">GRZ</strain>
    </source>
</reference>
<evidence type="ECO:0000259" key="1">
    <source>
        <dbReference type="PROSITE" id="PS50994"/>
    </source>
</evidence>
<dbReference type="Gene3D" id="3.30.420.10">
    <property type="entry name" value="Ribonuclease H-like superfamily/Ribonuclease H"/>
    <property type="match status" value="1"/>
</dbReference>
<dbReference type="Proteomes" id="UP000694548">
    <property type="component" value="Chromosome sgr01"/>
</dbReference>
<dbReference type="Pfam" id="PF00665">
    <property type="entry name" value="rve"/>
    <property type="match status" value="1"/>
</dbReference>
<dbReference type="Ensembl" id="ENSNFUT00015008667.1">
    <property type="protein sequence ID" value="ENSNFUP00015008244.1"/>
    <property type="gene ID" value="ENSNFUG00015004040.1"/>
</dbReference>
<name>A0A8C6KN09_NOTFU</name>
<reference evidence="2" key="2">
    <citation type="submission" date="2025-08" db="UniProtKB">
        <authorList>
            <consortium name="Ensembl"/>
        </authorList>
    </citation>
    <scope>IDENTIFICATION</scope>
</reference>
<organism evidence="2 3">
    <name type="scientific">Nothobranchius furzeri</name>
    <name type="common">Turquoise killifish</name>
    <dbReference type="NCBI Taxonomy" id="105023"/>
    <lineage>
        <taxon>Eukaryota</taxon>
        <taxon>Metazoa</taxon>
        <taxon>Chordata</taxon>
        <taxon>Craniata</taxon>
        <taxon>Vertebrata</taxon>
        <taxon>Euteleostomi</taxon>
        <taxon>Actinopterygii</taxon>
        <taxon>Neopterygii</taxon>
        <taxon>Teleostei</taxon>
        <taxon>Neoteleostei</taxon>
        <taxon>Acanthomorphata</taxon>
        <taxon>Ovalentaria</taxon>
        <taxon>Atherinomorphae</taxon>
        <taxon>Cyprinodontiformes</taxon>
        <taxon>Nothobranchiidae</taxon>
        <taxon>Nothobranchius</taxon>
    </lineage>
</organism>
<proteinExistence type="predicted"/>
<dbReference type="PROSITE" id="PS50994">
    <property type="entry name" value="INTEGRASE"/>
    <property type="match status" value="1"/>
</dbReference>
<dbReference type="GO" id="GO:0003676">
    <property type="term" value="F:nucleic acid binding"/>
    <property type="evidence" value="ECO:0007669"/>
    <property type="project" value="InterPro"/>
</dbReference>
<dbReference type="InterPro" id="IPR036397">
    <property type="entry name" value="RNaseH_sf"/>
</dbReference>
<dbReference type="FunFam" id="3.30.420.10:FF:000032">
    <property type="entry name" value="Retrovirus-related Pol polyprotein from transposon 297-like Protein"/>
    <property type="match status" value="1"/>
</dbReference>